<dbReference type="GO" id="GO:0000166">
    <property type="term" value="F:nucleotide binding"/>
    <property type="evidence" value="ECO:0007669"/>
    <property type="project" value="InterPro"/>
</dbReference>
<dbReference type="InterPro" id="IPR000683">
    <property type="entry name" value="Gfo/Idh/MocA-like_OxRdtase_N"/>
</dbReference>
<dbReference type="InterPro" id="IPR014729">
    <property type="entry name" value="Rossmann-like_a/b/a_fold"/>
</dbReference>
<keyword evidence="2" id="KW-0560">Oxidoreductase</keyword>
<dbReference type="InterPro" id="IPR050984">
    <property type="entry name" value="Gfo/Idh/MocA_domain"/>
</dbReference>
<feature type="domain" description="Cytidyltransferase-like" evidence="5">
    <location>
        <begin position="5"/>
        <end position="125"/>
    </location>
</feature>
<dbReference type="Gene3D" id="3.30.360.10">
    <property type="entry name" value="Dihydrodipicolinate Reductase, domain 2"/>
    <property type="match status" value="1"/>
</dbReference>
<dbReference type="SUPFAM" id="SSF51735">
    <property type="entry name" value="NAD(P)-binding Rossmann-fold domains"/>
    <property type="match status" value="1"/>
</dbReference>
<dbReference type="EMBL" id="BAHD01000070">
    <property type="protein sequence ID" value="GAB97478.1"/>
    <property type="molecule type" value="Genomic_DNA"/>
</dbReference>
<dbReference type="OrthoDB" id="9815825at2"/>
<dbReference type="SUPFAM" id="SSF52374">
    <property type="entry name" value="Nucleotidylyl transferase"/>
    <property type="match status" value="1"/>
</dbReference>
<keyword evidence="7" id="KW-0548">Nucleotidyltransferase</keyword>
<dbReference type="Gene3D" id="3.40.50.720">
    <property type="entry name" value="NAD(P)-binding Rossmann-like Domain"/>
    <property type="match status" value="1"/>
</dbReference>
<feature type="domain" description="Gfo/Idh/MocA-like oxidoreductase N-terminal" evidence="4">
    <location>
        <begin position="131"/>
        <end position="245"/>
    </location>
</feature>
<organism evidence="7 8">
    <name type="scientific">Kineosphaera limosa NBRC 100340</name>
    <dbReference type="NCBI Taxonomy" id="1184609"/>
    <lineage>
        <taxon>Bacteria</taxon>
        <taxon>Bacillati</taxon>
        <taxon>Actinomycetota</taxon>
        <taxon>Actinomycetes</taxon>
        <taxon>Micrococcales</taxon>
        <taxon>Dermatophilaceae</taxon>
        <taxon>Kineosphaera</taxon>
    </lineage>
</organism>
<dbReference type="Proteomes" id="UP000008366">
    <property type="component" value="Unassembled WGS sequence"/>
</dbReference>
<evidence type="ECO:0000256" key="3">
    <source>
        <dbReference type="ARBA" id="ARBA00023027"/>
    </source>
</evidence>
<dbReference type="STRING" id="1184609.KILIM_070_00150"/>
<dbReference type="eggNOG" id="COG0673">
    <property type="taxonomic scope" value="Bacteria"/>
</dbReference>
<feature type="domain" description="GFO/IDH/MocA-like oxidoreductase" evidence="6">
    <location>
        <begin position="256"/>
        <end position="367"/>
    </location>
</feature>
<dbReference type="Pfam" id="PF01408">
    <property type="entry name" value="GFO_IDH_MocA"/>
    <property type="match status" value="1"/>
</dbReference>
<keyword evidence="8" id="KW-1185">Reference proteome</keyword>
<dbReference type="RefSeq" id="WP_006594010.1">
    <property type="nucleotide sequence ID" value="NZ_BAHD01000070.1"/>
</dbReference>
<dbReference type="PANTHER" id="PTHR22604:SF105">
    <property type="entry name" value="TRANS-1,2-DIHYDROBENZENE-1,2-DIOL DEHYDROGENASE"/>
    <property type="match status" value="1"/>
</dbReference>
<evidence type="ECO:0000313" key="7">
    <source>
        <dbReference type="EMBL" id="GAB97478.1"/>
    </source>
</evidence>
<dbReference type="SUPFAM" id="SSF55347">
    <property type="entry name" value="Glyceraldehyde-3-phosphate dehydrogenase-like, C-terminal domain"/>
    <property type="match status" value="1"/>
</dbReference>
<evidence type="ECO:0000259" key="4">
    <source>
        <dbReference type="Pfam" id="PF01408"/>
    </source>
</evidence>
<protein>
    <submittedName>
        <fullName evidence="7">Putative glycerol-3-phosphate cytidylyltransferase/oxidoreductase</fullName>
    </submittedName>
</protein>
<keyword evidence="3" id="KW-0520">NAD</keyword>
<gene>
    <name evidence="7" type="ORF">KILIM_070_00150</name>
</gene>
<dbReference type="Pfam" id="PF01467">
    <property type="entry name" value="CTP_transf_like"/>
    <property type="match status" value="1"/>
</dbReference>
<keyword evidence="7" id="KW-0808">Transferase</keyword>
<accession>K6VMN1</accession>
<evidence type="ECO:0000256" key="2">
    <source>
        <dbReference type="ARBA" id="ARBA00023002"/>
    </source>
</evidence>
<reference evidence="7 8" key="1">
    <citation type="submission" date="2012-08" db="EMBL/GenBank/DDBJ databases">
        <title>Whole genome shotgun sequence of Kineosphaera limosa NBRC 100340.</title>
        <authorList>
            <person name="Yoshida I."/>
            <person name="Isaki S."/>
            <person name="Hosoyama A."/>
            <person name="Tsuchikane K."/>
            <person name="Katsumata H."/>
            <person name="Ando Y."/>
            <person name="Ohji S."/>
            <person name="Hamada M."/>
            <person name="Tamura T."/>
            <person name="Yamazoe A."/>
            <person name="Yamazaki S."/>
            <person name="Fujita N."/>
        </authorList>
    </citation>
    <scope>NUCLEOTIDE SEQUENCE [LARGE SCALE GENOMIC DNA]</scope>
    <source>
        <strain evidence="7 8">NBRC 100340</strain>
    </source>
</reference>
<sequence>MTTVITYGTFDVFHHGHRRLLERAKSLGDRLIVGVTSSDYDRGRGKLNVTDSLPQRIRSVEESGLADLVLVEEYEGQKVRDIEQHGVDIFAIGSDWEGHFDHLRDFCEVVYLPRTAGVSSTQVRTQAHSLLRVGVVGTGRIAHRMVAEARFVSGVEFVAAFNPRHGSAASFVEEHGLQQAHSEWGPFVDGIDAVYIASPHHAHVDYAQAAMAAGLHVLCEKPAALSAADLTGLHERAQGGGLVFMEAVKTAYLPGFERMVAIVRSGTLGQVRAVRCAFTKLVEPGAREWVAPAGGSMTELGTYGLLPIVKLLGADLPAGQFTVIRSHGVDAFTSARFVYPQAVGSFEVGMGVKTEGSLVVSGTTGYLVVPAPWWLTRTFEIHREDPSLTRQYSVPFEGDGLRYELSEFVRAINHPRRSGLALTDAESMAMASALEDFCVGRGVTQIGDESAGLEAALRRQGAAARGVADLGHVTSPLVR</sequence>
<dbReference type="Gene3D" id="3.40.50.620">
    <property type="entry name" value="HUPs"/>
    <property type="match status" value="1"/>
</dbReference>
<dbReference type="InterPro" id="IPR055170">
    <property type="entry name" value="GFO_IDH_MocA-like_dom"/>
</dbReference>
<name>K6VMN1_9MICO</name>
<dbReference type="AlphaFoldDB" id="K6VMN1"/>
<dbReference type="GO" id="GO:0016779">
    <property type="term" value="F:nucleotidyltransferase activity"/>
    <property type="evidence" value="ECO:0007669"/>
    <property type="project" value="UniProtKB-KW"/>
</dbReference>
<evidence type="ECO:0000259" key="5">
    <source>
        <dbReference type="Pfam" id="PF01467"/>
    </source>
</evidence>
<comment type="similarity">
    <text evidence="1">Belongs to the Gfo/Idh/MocA family.</text>
</comment>
<evidence type="ECO:0000313" key="8">
    <source>
        <dbReference type="Proteomes" id="UP000008366"/>
    </source>
</evidence>
<proteinExistence type="inferred from homology"/>
<dbReference type="GO" id="GO:0016491">
    <property type="term" value="F:oxidoreductase activity"/>
    <property type="evidence" value="ECO:0007669"/>
    <property type="project" value="UniProtKB-KW"/>
</dbReference>
<dbReference type="PANTHER" id="PTHR22604">
    <property type="entry name" value="OXIDOREDUCTASES"/>
    <property type="match status" value="1"/>
</dbReference>
<dbReference type="eggNOG" id="COG0615">
    <property type="taxonomic scope" value="Bacteria"/>
</dbReference>
<dbReference type="Pfam" id="PF22725">
    <property type="entry name" value="GFO_IDH_MocA_C3"/>
    <property type="match status" value="1"/>
</dbReference>
<dbReference type="InterPro" id="IPR004821">
    <property type="entry name" value="Cyt_trans-like"/>
</dbReference>
<dbReference type="NCBIfam" id="TIGR00125">
    <property type="entry name" value="cyt_tran_rel"/>
    <property type="match status" value="1"/>
</dbReference>
<dbReference type="InterPro" id="IPR036291">
    <property type="entry name" value="NAD(P)-bd_dom_sf"/>
</dbReference>
<evidence type="ECO:0000256" key="1">
    <source>
        <dbReference type="ARBA" id="ARBA00010928"/>
    </source>
</evidence>
<evidence type="ECO:0000259" key="6">
    <source>
        <dbReference type="Pfam" id="PF22725"/>
    </source>
</evidence>
<comment type="caution">
    <text evidence="7">The sequence shown here is derived from an EMBL/GenBank/DDBJ whole genome shotgun (WGS) entry which is preliminary data.</text>
</comment>